<keyword evidence="7 11" id="KW-0648">Protein biosynthesis</keyword>
<evidence type="ECO:0000313" key="14">
    <source>
        <dbReference type="Proteomes" id="UP000076079"/>
    </source>
</evidence>
<accession>A0A143PT74</accession>
<evidence type="ECO:0000256" key="4">
    <source>
        <dbReference type="ARBA" id="ARBA00022598"/>
    </source>
</evidence>
<evidence type="ECO:0000256" key="7">
    <source>
        <dbReference type="ARBA" id="ARBA00022917"/>
    </source>
</evidence>
<dbReference type="RefSeq" id="WP_110174808.1">
    <property type="nucleotide sequence ID" value="NZ_CP015136.1"/>
</dbReference>
<dbReference type="InterPro" id="IPR004413">
    <property type="entry name" value="GatB"/>
</dbReference>
<dbReference type="InterPro" id="IPR006075">
    <property type="entry name" value="Asn/Gln-tRNA_Trfase_suB/E_cat"/>
</dbReference>
<dbReference type="SUPFAM" id="SSF55931">
    <property type="entry name" value="Glutamine synthetase/guanido kinase"/>
    <property type="match status" value="1"/>
</dbReference>
<keyword evidence="14" id="KW-1185">Reference proteome</keyword>
<dbReference type="NCBIfam" id="NF004014">
    <property type="entry name" value="PRK05477.1-4"/>
    <property type="match status" value="1"/>
</dbReference>
<dbReference type="InterPro" id="IPR014746">
    <property type="entry name" value="Gln_synth/guanido_kin_cat_dom"/>
</dbReference>
<keyword evidence="13" id="KW-0808">Transferase</keyword>
<evidence type="ECO:0000256" key="3">
    <source>
        <dbReference type="ARBA" id="ARBA00016923"/>
    </source>
</evidence>
<gene>
    <name evidence="11 13" type="primary">gatB</name>
    <name evidence="13" type="ORF">LuPra_04258</name>
</gene>
<dbReference type="InterPro" id="IPR018027">
    <property type="entry name" value="Asn/Gln_amidotransferase"/>
</dbReference>
<evidence type="ECO:0000256" key="9">
    <source>
        <dbReference type="ARBA" id="ARBA00047380"/>
    </source>
</evidence>
<dbReference type="GO" id="GO:0050566">
    <property type="term" value="F:asparaginyl-tRNA synthase (glutamine-hydrolyzing) activity"/>
    <property type="evidence" value="ECO:0007669"/>
    <property type="project" value="RHEA"/>
</dbReference>
<dbReference type="GO" id="GO:0070681">
    <property type="term" value="P:glutaminyl-tRNAGln biosynthesis via transamidation"/>
    <property type="evidence" value="ECO:0007669"/>
    <property type="project" value="TreeGrafter"/>
</dbReference>
<dbReference type="InterPro" id="IPR042114">
    <property type="entry name" value="GatB_C_1"/>
</dbReference>
<proteinExistence type="inferred from homology"/>
<dbReference type="AlphaFoldDB" id="A0A143PT74"/>
<evidence type="ECO:0000313" key="13">
    <source>
        <dbReference type="EMBL" id="AMY11014.1"/>
    </source>
</evidence>
<dbReference type="FunFam" id="1.10.10.410:FF:000001">
    <property type="entry name" value="Aspartyl/glutamyl-tRNA(Asn/Gln) amidotransferase subunit B"/>
    <property type="match status" value="1"/>
</dbReference>
<dbReference type="SUPFAM" id="SSF89095">
    <property type="entry name" value="GatB/YqeY motif"/>
    <property type="match status" value="1"/>
</dbReference>
<dbReference type="GO" id="GO:0050567">
    <property type="term" value="F:glutaminyl-tRNA synthase (glutamine-hydrolyzing) activity"/>
    <property type="evidence" value="ECO:0007669"/>
    <property type="project" value="UniProtKB-UniRule"/>
</dbReference>
<dbReference type="InterPro" id="IPR017959">
    <property type="entry name" value="Asn/Gln-tRNA_amidoTrfase_suB/E"/>
</dbReference>
<dbReference type="GO" id="GO:0005524">
    <property type="term" value="F:ATP binding"/>
    <property type="evidence" value="ECO:0007669"/>
    <property type="project" value="UniProtKB-KW"/>
</dbReference>
<evidence type="ECO:0000256" key="10">
    <source>
        <dbReference type="ARBA" id="ARBA00047913"/>
    </source>
</evidence>
<dbReference type="PATRIC" id="fig|1813736.3.peg.4498"/>
<dbReference type="NCBIfam" id="NF004012">
    <property type="entry name" value="PRK05477.1-2"/>
    <property type="match status" value="1"/>
</dbReference>
<dbReference type="PROSITE" id="PS01234">
    <property type="entry name" value="GATB"/>
    <property type="match status" value="1"/>
</dbReference>
<comment type="function">
    <text evidence="8 11">Allows the formation of correctly charged Asn-tRNA(Asn) or Gln-tRNA(Gln) through the transamidation of misacylated Asp-tRNA(Asn) or Glu-tRNA(Gln) in organisms which lack either or both of asparaginyl-tRNA or glutaminyl-tRNA synthetases. The reaction takes place in the presence of glutamine and ATP through an activated phospho-Asp-tRNA(Asn) or phospho-Glu-tRNA(Gln).</text>
</comment>
<dbReference type="KEGG" id="abac:LuPra_04258"/>
<dbReference type="OrthoDB" id="9804078at2"/>
<reference evidence="14" key="2">
    <citation type="submission" date="2016-04" db="EMBL/GenBank/DDBJ databases">
        <title>First Complete Genome Sequence of a Subdivision 6 Acidobacterium.</title>
        <authorList>
            <person name="Huang S."/>
            <person name="Vieira S."/>
            <person name="Bunk B."/>
            <person name="Riedel T."/>
            <person name="Sproeer C."/>
            <person name="Overmann J."/>
        </authorList>
    </citation>
    <scope>NUCLEOTIDE SEQUENCE [LARGE SCALE GENOMIC DNA]</scope>
    <source>
        <strain evidence="14">DSM 100886 HEG_-6_39</strain>
    </source>
</reference>
<dbReference type="STRING" id="1855912.LuPra_04258"/>
<dbReference type="Gene3D" id="1.10.10.410">
    <property type="match status" value="1"/>
</dbReference>
<evidence type="ECO:0000256" key="8">
    <source>
        <dbReference type="ARBA" id="ARBA00024799"/>
    </source>
</evidence>
<dbReference type="GO" id="GO:0016740">
    <property type="term" value="F:transferase activity"/>
    <property type="evidence" value="ECO:0007669"/>
    <property type="project" value="UniProtKB-KW"/>
</dbReference>
<protein>
    <recommendedName>
        <fullName evidence="3 11">Aspartyl/glutamyl-tRNA(Asn/Gln) amidotransferase subunit B</fullName>
        <shortName evidence="11">Asp/Glu-ADT subunit B</shortName>
        <ecNumber evidence="11">6.3.5.-</ecNumber>
    </recommendedName>
</protein>
<dbReference type="HAMAP" id="MF_00121">
    <property type="entry name" value="GatB"/>
    <property type="match status" value="1"/>
</dbReference>
<sequence>MRFEAVIGLEVHAQLQTRTKIFCGCVPAFGAPPNTHTCPVCLGMPGALPVLNADAVDKAIAAAIALGCTVHEVSEFARKNYFYPDLPKGYQISQFDRPIATGGHVDLEVDGQAVRVGITRIHMEEDAGKSLHEGTGDPNLTGIDLNRAGTPLIEIVSEPDLRGAAAAAAYFTFMRDVLVAIGVNDGNLEEGSLRCDANVSVRPLGQQALGTKVEVKNVNSFRFLQKAIEYEIARQSAVVADGGAIVQETRLFDPDTGRTFSMRSKEEAHDYRYFPEPDLPLLVLSRGQVDRVRAALPELPAARRARFVSQYGLPAYDAAVLTQDVDLAAYFEQVASVAPPKLASNFVMGEVLRKVKDEDTAIADVPVTAAALADLIRLVDDGTISTGAGRQVFETMWTTREPASAIVAREGLKQVGDESALLAHVATVIAANPEAVASYKAGRVQAIGALVGQVMKLTRGTANPKVVHALVQRQLDA</sequence>
<dbReference type="PANTHER" id="PTHR11659">
    <property type="entry name" value="GLUTAMYL-TRNA GLN AMIDOTRANSFERASE SUBUNIT B MITOCHONDRIAL AND PROKARYOTIC PET112-RELATED"/>
    <property type="match status" value="1"/>
</dbReference>
<dbReference type="SMART" id="SM00845">
    <property type="entry name" value="GatB_Yqey"/>
    <property type="match status" value="1"/>
</dbReference>
<evidence type="ECO:0000256" key="1">
    <source>
        <dbReference type="ARBA" id="ARBA00005306"/>
    </source>
</evidence>
<dbReference type="Pfam" id="PF02934">
    <property type="entry name" value="GatB_N"/>
    <property type="match status" value="1"/>
</dbReference>
<dbReference type="EC" id="6.3.5.-" evidence="11"/>
<reference evidence="13 14" key="1">
    <citation type="journal article" date="2016" name="Genome Announc.">
        <title>First Complete Genome Sequence of a Subdivision 6 Acidobacterium Strain.</title>
        <authorList>
            <person name="Huang S."/>
            <person name="Vieira S."/>
            <person name="Bunk B."/>
            <person name="Riedel T."/>
            <person name="Sproer C."/>
            <person name="Overmann J."/>
        </authorList>
    </citation>
    <scope>NUCLEOTIDE SEQUENCE [LARGE SCALE GENOMIC DNA]</scope>
    <source>
        <strain evidence="14">DSM 100886 HEG_-6_39</strain>
    </source>
</reference>
<evidence type="ECO:0000256" key="5">
    <source>
        <dbReference type="ARBA" id="ARBA00022741"/>
    </source>
</evidence>
<dbReference type="EMBL" id="CP015136">
    <property type="protein sequence ID" value="AMY11014.1"/>
    <property type="molecule type" value="Genomic_DNA"/>
</dbReference>
<dbReference type="NCBIfam" id="TIGR00133">
    <property type="entry name" value="gatB"/>
    <property type="match status" value="1"/>
</dbReference>
<evidence type="ECO:0000256" key="11">
    <source>
        <dbReference type="HAMAP-Rule" id="MF_00121"/>
    </source>
</evidence>
<dbReference type="InterPro" id="IPR017958">
    <property type="entry name" value="Gln-tRNA_amidoTrfase_suB_CS"/>
</dbReference>
<comment type="catalytic activity">
    <reaction evidence="9 11">
        <text>L-aspartyl-tRNA(Asn) + L-glutamine + ATP + H2O = L-asparaginyl-tRNA(Asn) + L-glutamate + ADP + phosphate + 2 H(+)</text>
        <dbReference type="Rhea" id="RHEA:14513"/>
        <dbReference type="Rhea" id="RHEA-COMP:9674"/>
        <dbReference type="Rhea" id="RHEA-COMP:9677"/>
        <dbReference type="ChEBI" id="CHEBI:15377"/>
        <dbReference type="ChEBI" id="CHEBI:15378"/>
        <dbReference type="ChEBI" id="CHEBI:29985"/>
        <dbReference type="ChEBI" id="CHEBI:30616"/>
        <dbReference type="ChEBI" id="CHEBI:43474"/>
        <dbReference type="ChEBI" id="CHEBI:58359"/>
        <dbReference type="ChEBI" id="CHEBI:78515"/>
        <dbReference type="ChEBI" id="CHEBI:78516"/>
        <dbReference type="ChEBI" id="CHEBI:456216"/>
    </reaction>
</comment>
<dbReference type="Proteomes" id="UP000076079">
    <property type="component" value="Chromosome"/>
</dbReference>
<comment type="similarity">
    <text evidence="1 11">Belongs to the GatB/GatE family. GatB subfamily.</text>
</comment>
<dbReference type="InterPro" id="IPR023168">
    <property type="entry name" value="GatB_Yqey_C_2"/>
</dbReference>
<comment type="catalytic activity">
    <reaction evidence="10 11">
        <text>L-glutamyl-tRNA(Gln) + L-glutamine + ATP + H2O = L-glutaminyl-tRNA(Gln) + L-glutamate + ADP + phosphate + H(+)</text>
        <dbReference type="Rhea" id="RHEA:17521"/>
        <dbReference type="Rhea" id="RHEA-COMP:9681"/>
        <dbReference type="Rhea" id="RHEA-COMP:9684"/>
        <dbReference type="ChEBI" id="CHEBI:15377"/>
        <dbReference type="ChEBI" id="CHEBI:15378"/>
        <dbReference type="ChEBI" id="CHEBI:29985"/>
        <dbReference type="ChEBI" id="CHEBI:30616"/>
        <dbReference type="ChEBI" id="CHEBI:43474"/>
        <dbReference type="ChEBI" id="CHEBI:58359"/>
        <dbReference type="ChEBI" id="CHEBI:78520"/>
        <dbReference type="ChEBI" id="CHEBI:78521"/>
        <dbReference type="ChEBI" id="CHEBI:456216"/>
    </reaction>
</comment>
<name>A0A143PT74_LUTPR</name>
<evidence type="ECO:0000259" key="12">
    <source>
        <dbReference type="SMART" id="SM00845"/>
    </source>
</evidence>
<keyword evidence="4 11" id="KW-0436">Ligase</keyword>
<dbReference type="Pfam" id="PF02637">
    <property type="entry name" value="GatB_Yqey"/>
    <property type="match status" value="1"/>
</dbReference>
<comment type="subunit">
    <text evidence="2 11">Heterotrimer of A, B and C subunits.</text>
</comment>
<keyword evidence="5 11" id="KW-0547">Nucleotide-binding</keyword>
<keyword evidence="6 11" id="KW-0067">ATP-binding</keyword>
<dbReference type="Gene3D" id="1.10.150.380">
    <property type="entry name" value="GatB domain, N-terminal subdomain"/>
    <property type="match status" value="1"/>
</dbReference>
<dbReference type="GO" id="GO:0006412">
    <property type="term" value="P:translation"/>
    <property type="evidence" value="ECO:0007669"/>
    <property type="project" value="UniProtKB-UniRule"/>
</dbReference>
<evidence type="ECO:0000256" key="2">
    <source>
        <dbReference type="ARBA" id="ARBA00011123"/>
    </source>
</evidence>
<dbReference type="InterPro" id="IPR003789">
    <property type="entry name" value="Asn/Gln_tRNA_amidoTrase-B-like"/>
</dbReference>
<dbReference type="PANTHER" id="PTHR11659:SF0">
    <property type="entry name" value="GLUTAMYL-TRNA(GLN) AMIDOTRANSFERASE SUBUNIT B, MITOCHONDRIAL"/>
    <property type="match status" value="1"/>
</dbReference>
<feature type="domain" description="Asn/Gln amidotransferase" evidence="12">
    <location>
        <begin position="329"/>
        <end position="475"/>
    </location>
</feature>
<dbReference type="FunFam" id="1.10.150.380:FF:000001">
    <property type="entry name" value="Aspartyl/glutamyl-tRNA(Asn/Gln) amidotransferase subunit B"/>
    <property type="match status" value="1"/>
</dbReference>
<organism evidence="13 14">
    <name type="scientific">Luteitalea pratensis</name>
    <dbReference type="NCBI Taxonomy" id="1855912"/>
    <lineage>
        <taxon>Bacteria</taxon>
        <taxon>Pseudomonadati</taxon>
        <taxon>Acidobacteriota</taxon>
        <taxon>Vicinamibacteria</taxon>
        <taxon>Vicinamibacterales</taxon>
        <taxon>Vicinamibacteraceae</taxon>
        <taxon>Luteitalea</taxon>
    </lineage>
</organism>
<evidence type="ECO:0000256" key="6">
    <source>
        <dbReference type="ARBA" id="ARBA00022840"/>
    </source>
</evidence>